<organism evidence="2 3">
    <name type="scientific">Streptomyces muensis</name>
    <dbReference type="NCBI Taxonomy" id="1077944"/>
    <lineage>
        <taxon>Bacteria</taxon>
        <taxon>Bacillati</taxon>
        <taxon>Actinomycetota</taxon>
        <taxon>Actinomycetes</taxon>
        <taxon>Kitasatosporales</taxon>
        <taxon>Streptomycetaceae</taxon>
        <taxon>Streptomyces</taxon>
    </lineage>
</organism>
<evidence type="ECO:0000313" key="2">
    <source>
        <dbReference type="EMBL" id="MCF1596668.1"/>
    </source>
</evidence>
<dbReference type="AlphaFoldDB" id="A0A9X1TUQ8"/>
<evidence type="ECO:0000313" key="3">
    <source>
        <dbReference type="Proteomes" id="UP001139384"/>
    </source>
</evidence>
<protein>
    <submittedName>
        <fullName evidence="2">DUF397 domain-containing protein</fullName>
    </submittedName>
</protein>
<reference evidence="2" key="1">
    <citation type="submission" date="2022-01" db="EMBL/GenBank/DDBJ databases">
        <title>Draft Genome Sequences of Seven Type Strains of the Genus Streptomyces.</title>
        <authorList>
            <person name="Aziz S."/>
            <person name="Coretto E."/>
            <person name="Chronakova A."/>
            <person name="Sproer C."/>
            <person name="Huber K."/>
            <person name="Nouioui I."/>
            <person name="Gross H."/>
        </authorList>
    </citation>
    <scope>NUCLEOTIDE SEQUENCE</scope>
    <source>
        <strain evidence="2">DSM 103493</strain>
    </source>
</reference>
<comment type="caution">
    <text evidence="2">The sequence shown here is derived from an EMBL/GenBank/DDBJ whole genome shotgun (WGS) entry which is preliminary data.</text>
</comment>
<dbReference type="EMBL" id="JAKEIP010000110">
    <property type="protein sequence ID" value="MCF1596668.1"/>
    <property type="molecule type" value="Genomic_DNA"/>
</dbReference>
<dbReference type="Pfam" id="PF04149">
    <property type="entry name" value="DUF397"/>
    <property type="match status" value="1"/>
</dbReference>
<proteinExistence type="predicted"/>
<keyword evidence="3" id="KW-1185">Reference proteome</keyword>
<sequence>MSISAADGSHDPVWFRSSYSNGAGGECVECALTADDTLVRDSKCDTGPVITVSNDAWHAFLGGVLKQGRSAQ</sequence>
<name>A0A9X1TUQ8_STRM4</name>
<gene>
    <name evidence="2" type="ORF">L0P92_24320</name>
</gene>
<evidence type="ECO:0000259" key="1">
    <source>
        <dbReference type="Pfam" id="PF04149"/>
    </source>
</evidence>
<dbReference type="InterPro" id="IPR007278">
    <property type="entry name" value="DUF397"/>
</dbReference>
<accession>A0A9X1TUQ8</accession>
<dbReference type="Proteomes" id="UP001139384">
    <property type="component" value="Unassembled WGS sequence"/>
</dbReference>
<feature type="domain" description="DUF397" evidence="1">
    <location>
        <begin position="13"/>
        <end position="64"/>
    </location>
</feature>